<dbReference type="OrthoDB" id="5874107at2759"/>
<gene>
    <name evidence="2" type="ORF">FWK35_00029550</name>
</gene>
<dbReference type="Proteomes" id="UP000478052">
    <property type="component" value="Unassembled WGS sequence"/>
</dbReference>
<dbReference type="AlphaFoldDB" id="A0A6G0VWE6"/>
<protein>
    <submittedName>
        <fullName evidence="2">Protein ANTAGONIST OF LIKE HETEROCHROMATIN PROTEIN 1-like</fullName>
    </submittedName>
</protein>
<organism evidence="2 3">
    <name type="scientific">Aphis craccivora</name>
    <name type="common">Cowpea aphid</name>
    <dbReference type="NCBI Taxonomy" id="307492"/>
    <lineage>
        <taxon>Eukaryota</taxon>
        <taxon>Metazoa</taxon>
        <taxon>Ecdysozoa</taxon>
        <taxon>Arthropoda</taxon>
        <taxon>Hexapoda</taxon>
        <taxon>Insecta</taxon>
        <taxon>Pterygota</taxon>
        <taxon>Neoptera</taxon>
        <taxon>Paraneoptera</taxon>
        <taxon>Hemiptera</taxon>
        <taxon>Sternorrhyncha</taxon>
        <taxon>Aphidomorpha</taxon>
        <taxon>Aphidoidea</taxon>
        <taxon>Aphididae</taxon>
        <taxon>Aphidini</taxon>
        <taxon>Aphis</taxon>
        <taxon>Aphis</taxon>
    </lineage>
</organism>
<feature type="transmembrane region" description="Helical" evidence="1">
    <location>
        <begin position="128"/>
        <end position="152"/>
    </location>
</feature>
<dbReference type="EMBL" id="VUJU01012021">
    <property type="protein sequence ID" value="KAF0709027.1"/>
    <property type="molecule type" value="Genomic_DNA"/>
</dbReference>
<proteinExistence type="predicted"/>
<feature type="transmembrane region" description="Helical" evidence="1">
    <location>
        <begin position="12"/>
        <end position="31"/>
    </location>
</feature>
<sequence>MNYRRIWKKCKFYGNILHIYVFYNNIINGLFNFNRYMATGESLRSLGFTFRISQSYITRIIQLVFKILSLRLPGILLKPPSKEDLIQIARDFWEKWNFPNCVGSIDGKHIRIFCPGKSGTLFFNYKDFFLLFYLANNLFTKNIFIFILKTIIKRGWTFRGGGTHMSHWLILIGIFMSQWYWNTGTNCPSGIA</sequence>
<evidence type="ECO:0000313" key="3">
    <source>
        <dbReference type="Proteomes" id="UP000478052"/>
    </source>
</evidence>
<keyword evidence="1" id="KW-1133">Transmembrane helix</keyword>
<keyword evidence="1" id="KW-0472">Membrane</keyword>
<evidence type="ECO:0000256" key="1">
    <source>
        <dbReference type="SAM" id="Phobius"/>
    </source>
</evidence>
<keyword evidence="1" id="KW-0812">Transmembrane</keyword>
<feature type="transmembrane region" description="Helical" evidence="1">
    <location>
        <begin position="164"/>
        <end position="181"/>
    </location>
</feature>
<comment type="caution">
    <text evidence="2">The sequence shown here is derived from an EMBL/GenBank/DDBJ whole genome shotgun (WGS) entry which is preliminary data.</text>
</comment>
<accession>A0A6G0VWE6</accession>
<name>A0A6G0VWE6_APHCR</name>
<evidence type="ECO:0000313" key="2">
    <source>
        <dbReference type="EMBL" id="KAF0709027.1"/>
    </source>
</evidence>
<reference evidence="2 3" key="1">
    <citation type="submission" date="2019-08" db="EMBL/GenBank/DDBJ databases">
        <title>Whole genome of Aphis craccivora.</title>
        <authorList>
            <person name="Voronova N.V."/>
            <person name="Shulinski R.S."/>
            <person name="Bandarenka Y.V."/>
            <person name="Zhorov D.G."/>
            <person name="Warner D."/>
        </authorList>
    </citation>
    <scope>NUCLEOTIDE SEQUENCE [LARGE SCALE GENOMIC DNA]</scope>
    <source>
        <strain evidence="2">180601</strain>
        <tissue evidence="2">Whole Body</tissue>
    </source>
</reference>
<keyword evidence="3" id="KW-1185">Reference proteome</keyword>